<evidence type="ECO:0000313" key="3">
    <source>
        <dbReference type="Proteomes" id="UP000653797"/>
    </source>
</evidence>
<dbReference type="InterPro" id="IPR029044">
    <property type="entry name" value="Nucleotide-diphossugar_trans"/>
</dbReference>
<dbReference type="RefSeq" id="WP_191038943.1">
    <property type="nucleotide sequence ID" value="NZ_JACXAA010000003.1"/>
</dbReference>
<dbReference type="CDD" id="cd00761">
    <property type="entry name" value="Glyco_tranf_GTA_type"/>
    <property type="match status" value="1"/>
</dbReference>
<dbReference type="Gene3D" id="3.90.550.10">
    <property type="entry name" value="Spore Coat Polysaccharide Biosynthesis Protein SpsA, Chain A"/>
    <property type="match status" value="1"/>
</dbReference>
<evidence type="ECO:0000313" key="2">
    <source>
        <dbReference type="EMBL" id="MBD2753319.1"/>
    </source>
</evidence>
<sequence length="287" mass="33521">MLSIIVSSYNEDYFQNLAKSISLTVGITYEIIKIENSGLMGICAAYNIGASEAQYPNLCFCHEDVIFKTKNWGQLVSDNLKDEQIGVIGIAGGNYKSKEFSPSWFNFLEQGNKINIIQHSRDKSIKYINENSLNETLSKVVTLDGVFMCCTKKVWEKYNFDEKLLNGFHFYDMDFSLGIYNCGYNNYVTYEILLEHFSEGQNNLDWYKQGIKIHEKWKKKLPISINVLTKKIIDTVEFRTLDFKFHYESKESLKMQAIKTFLCIIKSKPFNKNNYWYCKELIRLLLK</sequence>
<reference evidence="2" key="1">
    <citation type="submission" date="2020-09" db="EMBL/GenBank/DDBJ databases">
        <authorList>
            <person name="Kim M.K."/>
        </authorList>
    </citation>
    <scope>NUCLEOTIDE SEQUENCE</scope>
    <source>
        <strain evidence="2">BT704</strain>
    </source>
</reference>
<accession>A0A927B0K1</accession>
<comment type="caution">
    <text evidence="2">The sequence shown here is derived from an EMBL/GenBank/DDBJ whole genome shotgun (WGS) entry which is preliminary data.</text>
</comment>
<dbReference type="EMBL" id="JACXAA010000003">
    <property type="protein sequence ID" value="MBD2753319.1"/>
    <property type="molecule type" value="Genomic_DNA"/>
</dbReference>
<protein>
    <recommendedName>
        <fullName evidence="1">Streptomycin biosynthesis protein StrF domain-containing protein</fullName>
    </recommendedName>
</protein>
<organism evidence="2 3">
    <name type="scientific">Spirosoma validum</name>
    <dbReference type="NCBI Taxonomy" id="2771355"/>
    <lineage>
        <taxon>Bacteria</taxon>
        <taxon>Pseudomonadati</taxon>
        <taxon>Bacteroidota</taxon>
        <taxon>Cytophagia</taxon>
        <taxon>Cytophagales</taxon>
        <taxon>Cytophagaceae</taxon>
        <taxon>Spirosoma</taxon>
    </lineage>
</organism>
<dbReference type="Proteomes" id="UP000653797">
    <property type="component" value="Unassembled WGS sequence"/>
</dbReference>
<feature type="domain" description="Streptomycin biosynthesis protein StrF" evidence="1">
    <location>
        <begin position="4"/>
        <end position="190"/>
    </location>
</feature>
<gene>
    <name evidence="2" type="ORF">IC230_10495</name>
</gene>
<proteinExistence type="predicted"/>
<dbReference type="SUPFAM" id="SSF53448">
    <property type="entry name" value="Nucleotide-diphospho-sugar transferases"/>
    <property type="match status" value="1"/>
</dbReference>
<evidence type="ECO:0000259" key="1">
    <source>
        <dbReference type="Pfam" id="PF13712"/>
    </source>
</evidence>
<dbReference type="InterPro" id="IPR059123">
    <property type="entry name" value="StrF_dom"/>
</dbReference>
<dbReference type="AlphaFoldDB" id="A0A927B0K1"/>
<dbReference type="Pfam" id="PF13712">
    <property type="entry name" value="Glyco_tranf_2_5"/>
    <property type="match status" value="1"/>
</dbReference>
<keyword evidence="3" id="KW-1185">Reference proteome</keyword>
<name>A0A927B0K1_9BACT</name>